<organism evidence="1 2">
    <name type="scientific">Mesorhizobium zhangyense</name>
    <dbReference type="NCBI Taxonomy" id="1776730"/>
    <lineage>
        <taxon>Bacteria</taxon>
        <taxon>Pseudomonadati</taxon>
        <taxon>Pseudomonadota</taxon>
        <taxon>Alphaproteobacteria</taxon>
        <taxon>Hyphomicrobiales</taxon>
        <taxon>Phyllobacteriaceae</taxon>
        <taxon>Mesorhizobium</taxon>
    </lineage>
</organism>
<sequence>MAAEDDWTAFPGKGLGKLEFGMSPAQVDALSDTYGAVTGRRNDAIPDDILRDTLEKFGDAMSEEEKQALIAAYAQSAPSADSVTEARGNPGLVLHYEADRLVEIMPAIKQRPLFLDGKDVFSLSALEALALLERLNGGPGRYASTGAAFDKLAISTDGFCVTDAAAGVRTLDEADEQFQGRTVTLRQKPYLPEGEMDKFINHSVLG</sequence>
<dbReference type="RefSeq" id="WP_165120345.1">
    <property type="nucleotide sequence ID" value="NZ_JAAKZG010000012.1"/>
</dbReference>
<dbReference type="AlphaFoldDB" id="A0A7C9RAX4"/>
<reference evidence="1 2" key="1">
    <citation type="submission" date="2020-02" db="EMBL/GenBank/DDBJ databases">
        <title>Genome sequence of the type strain CGMCC 1.15528 of Mesorhizobium zhangyense.</title>
        <authorList>
            <person name="Gao J."/>
            <person name="Sun J."/>
        </authorList>
    </citation>
    <scope>NUCLEOTIDE SEQUENCE [LARGE SCALE GENOMIC DNA]</scope>
    <source>
        <strain evidence="1 2">CGMCC 1.15528</strain>
    </source>
</reference>
<proteinExistence type="predicted"/>
<evidence type="ECO:0000313" key="2">
    <source>
        <dbReference type="Proteomes" id="UP000481252"/>
    </source>
</evidence>
<evidence type="ECO:0000313" key="1">
    <source>
        <dbReference type="EMBL" id="NGN43938.1"/>
    </source>
</evidence>
<name>A0A7C9RAX4_9HYPH</name>
<gene>
    <name evidence="1" type="ORF">G6N74_23000</name>
</gene>
<dbReference type="EMBL" id="JAAKZG010000012">
    <property type="protein sequence ID" value="NGN43938.1"/>
    <property type="molecule type" value="Genomic_DNA"/>
</dbReference>
<accession>A0A7C9RAX4</accession>
<keyword evidence="2" id="KW-1185">Reference proteome</keyword>
<protein>
    <submittedName>
        <fullName evidence="1">Uncharacterized protein</fullName>
    </submittedName>
</protein>
<dbReference type="Proteomes" id="UP000481252">
    <property type="component" value="Unassembled WGS sequence"/>
</dbReference>
<comment type="caution">
    <text evidence="1">The sequence shown here is derived from an EMBL/GenBank/DDBJ whole genome shotgun (WGS) entry which is preliminary data.</text>
</comment>